<evidence type="ECO:0000313" key="1">
    <source>
        <dbReference type="EMBL" id="WOF16327.1"/>
    </source>
</evidence>
<dbReference type="GO" id="GO:0016788">
    <property type="term" value="F:hydrolase activity, acting on ester bonds"/>
    <property type="evidence" value="ECO:0007669"/>
    <property type="project" value="InterPro"/>
</dbReference>
<dbReference type="RefSeq" id="WP_317135739.1">
    <property type="nucleotide sequence ID" value="NZ_CP043875.1"/>
</dbReference>
<dbReference type="Gene3D" id="3.20.20.140">
    <property type="entry name" value="Metal-dependent hydrolases"/>
    <property type="match status" value="1"/>
</dbReference>
<accession>A0AA97FC35</accession>
<dbReference type="KEGG" id="mefw:F1737_06155"/>
<reference evidence="1 2" key="1">
    <citation type="submission" date="2019-09" db="EMBL/GenBank/DDBJ databases">
        <title>The complete genome of Methanoplanus sp. FWC-SCC4.</title>
        <authorList>
            <person name="Chen S.-C."/>
            <person name="Zhou Y.-Z."/>
            <person name="Lai M.-C."/>
        </authorList>
    </citation>
    <scope>NUCLEOTIDE SEQUENCE [LARGE SCALE GENOMIC DNA]</scope>
    <source>
        <strain evidence="1 2">FWC-SCC4</strain>
    </source>
</reference>
<dbReference type="PANTHER" id="PTHR42206:SF1">
    <property type="entry name" value="METAL-DEPENDENT HYDROLASE"/>
    <property type="match status" value="1"/>
</dbReference>
<protein>
    <submittedName>
        <fullName evidence="1">Hydrolase TatD</fullName>
    </submittedName>
</protein>
<dbReference type="AlphaFoldDB" id="A0AA97FC35"/>
<proteinExistence type="predicted"/>
<keyword evidence="1" id="KW-0378">Hydrolase</keyword>
<dbReference type="GeneID" id="85229745"/>
<dbReference type="SUPFAM" id="SSF51556">
    <property type="entry name" value="Metallo-dependent hydrolases"/>
    <property type="match status" value="1"/>
</dbReference>
<evidence type="ECO:0000313" key="2">
    <source>
        <dbReference type="Proteomes" id="UP001301797"/>
    </source>
</evidence>
<name>A0AA97FC35_9EURY</name>
<keyword evidence="2" id="KW-1185">Reference proteome</keyword>
<dbReference type="InterPro" id="IPR001130">
    <property type="entry name" value="TatD-like"/>
</dbReference>
<dbReference type="PANTHER" id="PTHR42206">
    <property type="entry name" value="METAL-DEPENDENT HYDROLASE-RELATED"/>
    <property type="match status" value="1"/>
</dbReference>
<gene>
    <name evidence="1" type="ORF">F1737_06155</name>
</gene>
<dbReference type="PIRSF" id="PIRSF004961">
    <property type="entry name" value="UCP004961_TatD"/>
    <property type="match status" value="1"/>
</dbReference>
<dbReference type="Proteomes" id="UP001301797">
    <property type="component" value="Chromosome"/>
</dbReference>
<sequence>MILKNVPVTDDHIHIDLINGRGIEAAKDFHRSGGTHIFLVSKPAWSFGIIPKSGEDYRKVFDITLETAEKIRETGVVVYPILGVHPAELTKLNQFMTLNEAEKIMCDGLSLAAGYVREKRAVAIKSGRPHYPVEDLVLESSNRILFHALTLAGEEDCALQIHAETGPCSDVVDMAKKAGTPVFRVVKHFASPKTPLTPSMLAKHESIPDMASEKRSFTMESDYMDDNQRPGSVIGPKSVPRFTRKMLENNLISEEDAFRIHKDTPEKVYGVEINL</sequence>
<organism evidence="1 2">
    <name type="scientific">Methanochimaera problematica</name>
    <dbReference type="NCBI Taxonomy" id="2609417"/>
    <lineage>
        <taxon>Archaea</taxon>
        <taxon>Methanobacteriati</taxon>
        <taxon>Methanobacteriota</taxon>
        <taxon>Stenosarchaea group</taxon>
        <taxon>Methanomicrobia</taxon>
        <taxon>Methanomicrobiales</taxon>
        <taxon>Methanomicrobiaceae</taxon>
        <taxon>Methanochimaera</taxon>
    </lineage>
</organism>
<dbReference type="InterPro" id="IPR032466">
    <property type="entry name" value="Metal_Hydrolase"/>
</dbReference>
<dbReference type="EMBL" id="CP043875">
    <property type="protein sequence ID" value="WOF16327.1"/>
    <property type="molecule type" value="Genomic_DNA"/>
</dbReference>
<dbReference type="InterPro" id="IPR011589">
    <property type="entry name" value="UCP004961"/>
</dbReference>
<dbReference type="Pfam" id="PF01026">
    <property type="entry name" value="TatD_DNase"/>
    <property type="match status" value="1"/>
</dbReference>